<comment type="subcellular location">
    <subcellularLocation>
        <location evidence="10">Cytoplasm</location>
    </subcellularLocation>
</comment>
<comment type="similarity">
    <text evidence="10">Belongs to the GGGP/HepGP synthase family. Group II subfamily.</text>
</comment>
<dbReference type="AlphaFoldDB" id="F6BDR0"/>
<dbReference type="EMBL" id="CP002737">
    <property type="protein sequence ID" value="AEF96621.1"/>
    <property type="molecule type" value="Genomic_DNA"/>
</dbReference>
<keyword evidence="2 10" id="KW-0444">Lipid biosynthesis</keyword>
<dbReference type="UniPathway" id="UPA00940"/>
<evidence type="ECO:0000256" key="3">
    <source>
        <dbReference type="ARBA" id="ARBA00022679"/>
    </source>
</evidence>
<evidence type="ECO:0000256" key="10">
    <source>
        <dbReference type="HAMAP-Rule" id="MF_00112"/>
    </source>
</evidence>
<dbReference type="HAMAP" id="MF_00112">
    <property type="entry name" value="GGGP_HepGP_synthase"/>
    <property type="match status" value="1"/>
</dbReference>
<dbReference type="NCBIfam" id="NF003201">
    <property type="entry name" value="PRK04169.1-5"/>
    <property type="match status" value="1"/>
</dbReference>
<dbReference type="GO" id="GO:0005737">
    <property type="term" value="C:cytoplasm"/>
    <property type="evidence" value="ECO:0007669"/>
    <property type="project" value="UniProtKB-SubCell"/>
</dbReference>
<dbReference type="SUPFAM" id="SSF51395">
    <property type="entry name" value="FMN-linked oxidoreductases"/>
    <property type="match status" value="1"/>
</dbReference>
<dbReference type="KEGG" id="mig:Metig_1082"/>
<dbReference type="InterPro" id="IPR050064">
    <property type="entry name" value="IGPS_HisA/HisF"/>
</dbReference>
<dbReference type="PANTHER" id="PTHR21235">
    <property type="entry name" value="IMIDAZOLE GLYCEROL PHOSPHATE SYNTHASE SUBUNIT HISF/H IGP SYNTHASE SUBUNIT HISF/H"/>
    <property type="match status" value="1"/>
</dbReference>
<keyword evidence="1 10" id="KW-0963">Cytoplasm</keyword>
<dbReference type="OrthoDB" id="7409at2157"/>
<organism evidence="12">
    <name type="scientific">Methanotorris igneus (strain DSM 5666 / JCM 11834 / Kol 5)</name>
    <dbReference type="NCBI Taxonomy" id="880724"/>
    <lineage>
        <taxon>Archaea</taxon>
        <taxon>Methanobacteriati</taxon>
        <taxon>Methanobacteriota</taxon>
        <taxon>Methanomada group</taxon>
        <taxon>Methanococci</taxon>
        <taxon>Methanococcales</taxon>
        <taxon>Methanocaldococcaceae</taxon>
        <taxon>Methanotorris</taxon>
    </lineage>
</organism>
<evidence type="ECO:0000256" key="9">
    <source>
        <dbReference type="ARBA" id="ARBA00047288"/>
    </source>
</evidence>
<evidence type="ECO:0000256" key="1">
    <source>
        <dbReference type="ARBA" id="ARBA00022490"/>
    </source>
</evidence>
<dbReference type="Proteomes" id="UP000009227">
    <property type="component" value="Chromosome"/>
</dbReference>
<dbReference type="EC" id="2.5.1.41" evidence="10"/>
<feature type="binding site" evidence="10">
    <location>
        <begin position="203"/>
        <end position="204"/>
    </location>
    <ligand>
        <name>sn-glycerol 1-phosphate</name>
        <dbReference type="ChEBI" id="CHEBI:57685"/>
    </ligand>
</feature>
<dbReference type="InterPro" id="IPR010946">
    <property type="entry name" value="GGGP_synth"/>
</dbReference>
<comment type="cofactor">
    <cofactor evidence="10">
        <name>Mg(2+)</name>
        <dbReference type="ChEBI" id="CHEBI:18420"/>
    </cofactor>
</comment>
<dbReference type="GO" id="GO:0046474">
    <property type="term" value="P:glycerophospholipid biosynthetic process"/>
    <property type="evidence" value="ECO:0007669"/>
    <property type="project" value="UniProtKB-UniRule"/>
</dbReference>
<dbReference type="GO" id="GO:0047294">
    <property type="term" value="F:phosphoglycerol geranylgeranyltransferase activity"/>
    <property type="evidence" value="ECO:0007669"/>
    <property type="project" value="UniProtKB-UniRule"/>
</dbReference>
<keyword evidence="5 10" id="KW-0460">Magnesium</keyword>
<evidence type="ECO:0000313" key="12">
    <source>
        <dbReference type="Proteomes" id="UP000009227"/>
    </source>
</evidence>
<evidence type="ECO:0000313" key="11">
    <source>
        <dbReference type="EMBL" id="AEF96621.1"/>
    </source>
</evidence>
<keyword evidence="8 10" id="KW-1208">Phospholipid metabolism</keyword>
<comment type="function">
    <text evidence="10">Prenyltransferase that catalyzes the transfer of the geranylgeranyl moiety of geranylgeranyl diphosphate (GGPP) to the C3 hydroxyl of sn-glycerol-1-phosphate (G1P). This reaction is the first ether-bond-formation step in the biosynthesis of archaeal membrane lipids.</text>
</comment>
<keyword evidence="12" id="KW-1185">Reference proteome</keyword>
<evidence type="ECO:0000256" key="2">
    <source>
        <dbReference type="ARBA" id="ARBA00022516"/>
    </source>
</evidence>
<reference evidence="11 12" key="1">
    <citation type="submission" date="2011-05" db="EMBL/GenBank/DDBJ databases">
        <title>Complete sequence of Methanotorris igneus Kol 5.</title>
        <authorList>
            <consortium name="US DOE Joint Genome Institute"/>
            <person name="Lucas S."/>
            <person name="Han J."/>
            <person name="Lapidus A."/>
            <person name="Cheng J.-F."/>
            <person name="Goodwin L."/>
            <person name="Pitluck S."/>
            <person name="Peters L."/>
            <person name="Mikhailova N."/>
            <person name="Chertkov O."/>
            <person name="Han C."/>
            <person name="Tapia R."/>
            <person name="Land M."/>
            <person name="Hauser L."/>
            <person name="Kyrpides N."/>
            <person name="Ivanova N."/>
            <person name="Pagani I."/>
            <person name="Sieprawska-Lupa M."/>
            <person name="Whitman W."/>
            <person name="Woyke T."/>
        </authorList>
    </citation>
    <scope>NUCLEOTIDE SEQUENCE [LARGE SCALE GENOMIC DNA]</scope>
    <source>
        <strain evidence="12">DSM 5666 / JCM 11834 / Kol 5</strain>
    </source>
</reference>
<dbReference type="Pfam" id="PF01884">
    <property type="entry name" value="PcrB"/>
    <property type="match status" value="1"/>
</dbReference>
<dbReference type="NCBIfam" id="TIGR01768">
    <property type="entry name" value="GGGP-family"/>
    <property type="match status" value="1"/>
</dbReference>
<feature type="binding site" evidence="10">
    <location>
        <position position="53"/>
    </location>
    <ligand>
        <name>Mg(2+)</name>
        <dbReference type="ChEBI" id="CHEBI:18420"/>
    </ligand>
</feature>
<dbReference type="FunFam" id="3.20.20.390:FF:000001">
    <property type="entry name" value="Heptaprenylglyceryl phosphate synthase"/>
    <property type="match status" value="1"/>
</dbReference>
<dbReference type="STRING" id="880724.Metig_1082"/>
<accession>F6BDR0</accession>
<protein>
    <recommendedName>
        <fullName evidence="10">Geranylgeranylglyceryl phosphate synthase</fullName>
        <shortName evidence="10">GGGP synthase</shortName>
        <shortName evidence="10">GGGPS</shortName>
        <ecNumber evidence="10">2.5.1.41</ecNumber>
    </recommendedName>
    <alternativeName>
        <fullName evidence="10">(S)-3-O-geranylgeranylglyceryl phosphate synthase</fullName>
    </alternativeName>
    <alternativeName>
        <fullName evidence="10">Phosphoglycerol geranylgeranyltransferase</fullName>
    </alternativeName>
</protein>
<evidence type="ECO:0000256" key="7">
    <source>
        <dbReference type="ARBA" id="ARBA00023209"/>
    </source>
</evidence>
<dbReference type="HOGENOM" id="CLU_068610_0_0_2"/>
<gene>
    <name evidence="11" type="ordered locus">Metig_1082</name>
</gene>
<sequence length="255" mass="28065">MEIKIGKVEKKLNKIIEEEGAIYLVLIDPDEKNIEEIAEKVKDYADAIMIGGSIGVINLDEVTKKIKEITKLPTILFPGNVDGLTQYADAVFFMSLMNSTNPYWIVNAPTLGSLTIKKFGLEPIPMAYLCVEPAKRTAVGFVGEINEIPQRKPEIAAMYCLSAKYFGMRWAYLEAGSGAEYPVSNEMIAISKKLSGINIIVGGGIRKPEIAYEKVLSGADAVVTGNLLEKDPNAVEEMYDAIKKAGREKLKNQKK</sequence>
<dbReference type="InterPro" id="IPR008205">
    <property type="entry name" value="GGGP_HepGP_synthase"/>
</dbReference>
<dbReference type="NCBIfam" id="NF003198">
    <property type="entry name" value="PRK04169.1-2"/>
    <property type="match status" value="1"/>
</dbReference>
<name>F6BDR0_METIK</name>
<feature type="binding site" evidence="10">
    <location>
        <begin position="172"/>
        <end position="178"/>
    </location>
    <ligand>
        <name>sn-glycerol 1-phosphate</name>
        <dbReference type="ChEBI" id="CHEBI:57685"/>
    </ligand>
</feature>
<evidence type="ECO:0000256" key="6">
    <source>
        <dbReference type="ARBA" id="ARBA00023098"/>
    </source>
</evidence>
<keyword evidence="6 10" id="KW-0443">Lipid metabolism</keyword>
<dbReference type="GeneID" id="10643936"/>
<keyword evidence="4 10" id="KW-0479">Metal-binding</keyword>
<dbReference type="NCBIfam" id="TIGR01769">
    <property type="entry name" value="GGGP"/>
    <property type="match status" value="1"/>
</dbReference>
<proteinExistence type="inferred from homology"/>
<dbReference type="CDD" id="cd02812">
    <property type="entry name" value="PcrB_like"/>
    <property type="match status" value="1"/>
</dbReference>
<dbReference type="RefSeq" id="WP_013799222.1">
    <property type="nucleotide sequence ID" value="NC_015562.1"/>
</dbReference>
<evidence type="ECO:0000256" key="4">
    <source>
        <dbReference type="ARBA" id="ARBA00022723"/>
    </source>
</evidence>
<dbReference type="Gene3D" id="3.20.20.390">
    <property type="entry name" value="FMN-linked oxidoreductases"/>
    <property type="match status" value="1"/>
</dbReference>
<comment type="caution">
    <text evidence="10">Lacks conserved residue(s) required for the propagation of feature annotation.</text>
</comment>
<feature type="binding site" evidence="10">
    <location>
        <begin position="225"/>
        <end position="226"/>
    </location>
    <ligand>
        <name>sn-glycerol 1-phosphate</name>
        <dbReference type="ChEBI" id="CHEBI:57685"/>
    </ligand>
</feature>
<dbReference type="PANTHER" id="PTHR21235:SF22">
    <property type="entry name" value="GERANYLGERANYLGLYCERYL PHOSPHATE SYNTHASE"/>
    <property type="match status" value="1"/>
</dbReference>
<evidence type="ECO:0000256" key="8">
    <source>
        <dbReference type="ARBA" id="ARBA00023264"/>
    </source>
</evidence>
<dbReference type="GO" id="GO:0000107">
    <property type="term" value="F:imidazoleglycerol-phosphate synthase activity"/>
    <property type="evidence" value="ECO:0007669"/>
    <property type="project" value="TreeGrafter"/>
</dbReference>
<evidence type="ECO:0000256" key="5">
    <source>
        <dbReference type="ARBA" id="ARBA00022842"/>
    </source>
</evidence>
<comment type="pathway">
    <text evidence="10">Membrane lipid metabolism; glycerophospholipid metabolism.</text>
</comment>
<dbReference type="InterPro" id="IPR038597">
    <property type="entry name" value="GGGP/HepGP_synthase_sf"/>
</dbReference>
<keyword evidence="3 10" id="KW-0808">Transferase</keyword>
<dbReference type="GO" id="GO:0000287">
    <property type="term" value="F:magnesium ion binding"/>
    <property type="evidence" value="ECO:0007669"/>
    <property type="project" value="UniProtKB-UniRule"/>
</dbReference>
<comment type="catalytic activity">
    <reaction evidence="9 10">
        <text>sn-glycerol 1-phosphate + (2E,6E,10E)-geranylgeranyl diphosphate = sn-3-O-(geranylgeranyl)glycerol 1-phosphate + diphosphate</text>
        <dbReference type="Rhea" id="RHEA:23404"/>
        <dbReference type="ChEBI" id="CHEBI:33019"/>
        <dbReference type="ChEBI" id="CHEBI:57677"/>
        <dbReference type="ChEBI" id="CHEBI:57685"/>
        <dbReference type="ChEBI" id="CHEBI:58756"/>
        <dbReference type="EC" id="2.5.1.41"/>
    </reaction>
</comment>
<keyword evidence="7 10" id="KW-0594">Phospholipid biosynthesis</keyword>
<feature type="binding site" evidence="10">
    <location>
        <position position="28"/>
    </location>
    <ligand>
        <name>Mg(2+)</name>
        <dbReference type="ChEBI" id="CHEBI:18420"/>
    </ligand>
</feature>